<evidence type="ECO:0000256" key="5">
    <source>
        <dbReference type="ARBA" id="ARBA00022801"/>
    </source>
</evidence>
<name>A0A6S6SBW5_9GAMM</name>
<dbReference type="GO" id="GO:0016787">
    <property type="term" value="F:hydrolase activity"/>
    <property type="evidence" value="ECO:0007669"/>
    <property type="project" value="UniProtKB-KW"/>
</dbReference>
<comment type="similarity">
    <text evidence="7">Belongs to the PINc/VapC protein family.</text>
</comment>
<keyword evidence="6" id="KW-0460">Magnesium</keyword>
<dbReference type="GO" id="GO:0046872">
    <property type="term" value="F:metal ion binding"/>
    <property type="evidence" value="ECO:0007669"/>
    <property type="project" value="UniProtKB-KW"/>
</dbReference>
<sequence>MNYHKNGRYLMRILDTDICSYVMKERPAEVLERFDTHPINQLCISAITQAELLYGAERLQSRKLNLMLGRFLARLQVLPWPEQAALVYARKRFELEKAGTPIGNMDLLIASHAIVIGATVVTNNTRHFSKVPGLVFENWVDN</sequence>
<proteinExistence type="inferred from homology"/>
<organism evidence="9">
    <name type="scientific">uncultured Thiotrichaceae bacterium</name>
    <dbReference type="NCBI Taxonomy" id="298394"/>
    <lineage>
        <taxon>Bacteria</taxon>
        <taxon>Pseudomonadati</taxon>
        <taxon>Pseudomonadota</taxon>
        <taxon>Gammaproteobacteria</taxon>
        <taxon>Thiotrichales</taxon>
        <taxon>Thiotrichaceae</taxon>
        <taxon>environmental samples</taxon>
    </lineage>
</organism>
<comment type="cofactor">
    <cofactor evidence="1">
        <name>Mg(2+)</name>
        <dbReference type="ChEBI" id="CHEBI:18420"/>
    </cofactor>
</comment>
<feature type="domain" description="PIN" evidence="8">
    <location>
        <begin position="13"/>
        <end position="133"/>
    </location>
</feature>
<evidence type="ECO:0000256" key="2">
    <source>
        <dbReference type="ARBA" id="ARBA00022649"/>
    </source>
</evidence>
<dbReference type="Gene3D" id="3.40.50.1010">
    <property type="entry name" value="5'-nuclease"/>
    <property type="match status" value="1"/>
</dbReference>
<protein>
    <submittedName>
        <fullName evidence="9">VapC toxin protein</fullName>
    </submittedName>
</protein>
<dbReference type="AlphaFoldDB" id="A0A6S6SBW5"/>
<dbReference type="InterPro" id="IPR029060">
    <property type="entry name" value="PIN-like_dom_sf"/>
</dbReference>
<dbReference type="PANTHER" id="PTHR33653:SF1">
    <property type="entry name" value="RIBONUCLEASE VAPC2"/>
    <property type="match status" value="1"/>
</dbReference>
<dbReference type="SUPFAM" id="SSF88723">
    <property type="entry name" value="PIN domain-like"/>
    <property type="match status" value="1"/>
</dbReference>
<evidence type="ECO:0000256" key="1">
    <source>
        <dbReference type="ARBA" id="ARBA00001946"/>
    </source>
</evidence>
<evidence type="ECO:0000259" key="8">
    <source>
        <dbReference type="Pfam" id="PF01850"/>
    </source>
</evidence>
<dbReference type="GO" id="GO:0004518">
    <property type="term" value="F:nuclease activity"/>
    <property type="evidence" value="ECO:0007669"/>
    <property type="project" value="UniProtKB-KW"/>
</dbReference>
<evidence type="ECO:0000256" key="6">
    <source>
        <dbReference type="ARBA" id="ARBA00022842"/>
    </source>
</evidence>
<keyword evidence="5" id="KW-0378">Hydrolase</keyword>
<keyword evidence="3" id="KW-0540">Nuclease</keyword>
<dbReference type="InterPro" id="IPR002716">
    <property type="entry name" value="PIN_dom"/>
</dbReference>
<evidence type="ECO:0000256" key="3">
    <source>
        <dbReference type="ARBA" id="ARBA00022722"/>
    </source>
</evidence>
<evidence type="ECO:0000313" key="9">
    <source>
        <dbReference type="EMBL" id="CAA6800488.1"/>
    </source>
</evidence>
<dbReference type="PANTHER" id="PTHR33653">
    <property type="entry name" value="RIBONUCLEASE VAPC2"/>
    <property type="match status" value="1"/>
</dbReference>
<dbReference type="InterPro" id="IPR050556">
    <property type="entry name" value="Type_II_TA_system_RNase"/>
</dbReference>
<gene>
    <name evidence="9" type="ORF">HELGO_WM28134</name>
</gene>
<dbReference type="EMBL" id="CACVAT010000018">
    <property type="protein sequence ID" value="CAA6800488.1"/>
    <property type="molecule type" value="Genomic_DNA"/>
</dbReference>
<reference evidence="9" key="1">
    <citation type="submission" date="2020-01" db="EMBL/GenBank/DDBJ databases">
        <authorList>
            <person name="Meier V. D."/>
            <person name="Meier V D."/>
        </authorList>
    </citation>
    <scope>NUCLEOTIDE SEQUENCE</scope>
    <source>
        <strain evidence="9">HLG_WM_MAG_09</strain>
    </source>
</reference>
<accession>A0A6S6SBW5</accession>
<dbReference type="CDD" id="cd09881">
    <property type="entry name" value="PIN_VapC4-5_FitB-like"/>
    <property type="match status" value="1"/>
</dbReference>
<evidence type="ECO:0000256" key="7">
    <source>
        <dbReference type="ARBA" id="ARBA00038093"/>
    </source>
</evidence>
<keyword evidence="2" id="KW-1277">Toxin-antitoxin system</keyword>
<keyword evidence="4" id="KW-0479">Metal-binding</keyword>
<dbReference type="Pfam" id="PF01850">
    <property type="entry name" value="PIN"/>
    <property type="match status" value="1"/>
</dbReference>
<evidence type="ECO:0000256" key="4">
    <source>
        <dbReference type="ARBA" id="ARBA00022723"/>
    </source>
</evidence>